<evidence type="ECO:0000256" key="4">
    <source>
        <dbReference type="ARBA" id="ARBA00023004"/>
    </source>
</evidence>
<dbReference type="PANTHER" id="PTHR47950:SF44">
    <property type="entry name" value="CYTOCHROME P450, FAMILY 76, SUBFAMILY C, POLYPEPTIDE 5-RELATED"/>
    <property type="match status" value="1"/>
</dbReference>
<comment type="caution">
    <text evidence="8">The sequence shown here is derived from an EMBL/GenBank/DDBJ whole genome shotgun (WGS) entry which is preliminary data.</text>
</comment>
<keyword evidence="7" id="KW-0812">Transmembrane</keyword>
<dbReference type="SUPFAM" id="SSF48264">
    <property type="entry name" value="Cytochrome P450"/>
    <property type="match status" value="1"/>
</dbReference>
<dbReference type="PRINTS" id="PR00385">
    <property type="entry name" value="P450"/>
</dbReference>
<dbReference type="InterPro" id="IPR017972">
    <property type="entry name" value="Cyt_P450_CS"/>
</dbReference>
<evidence type="ECO:0000256" key="5">
    <source>
        <dbReference type="PIRSR" id="PIRSR602401-1"/>
    </source>
</evidence>
<dbReference type="FunFam" id="1.10.630.10:FF:000007">
    <property type="entry name" value="Cytochrome P450 76C4"/>
    <property type="match status" value="1"/>
</dbReference>
<dbReference type="Gene3D" id="1.10.630.10">
    <property type="entry name" value="Cytochrome P450"/>
    <property type="match status" value="1"/>
</dbReference>
<dbReference type="AlphaFoldDB" id="A0A834XFV6"/>
<dbReference type="CDD" id="cd11073">
    <property type="entry name" value="CYP76-like"/>
    <property type="match status" value="1"/>
</dbReference>
<dbReference type="PANTHER" id="PTHR47950">
    <property type="entry name" value="CYTOCHROME P450, FAMILY 76, SUBFAMILY C, POLYPEPTIDE 5-RELATED"/>
    <property type="match status" value="1"/>
</dbReference>
<dbReference type="GO" id="GO:0016705">
    <property type="term" value="F:oxidoreductase activity, acting on paired donors, with incorporation or reduction of molecular oxygen"/>
    <property type="evidence" value="ECO:0007669"/>
    <property type="project" value="InterPro"/>
</dbReference>
<dbReference type="OrthoDB" id="2789670at2759"/>
<gene>
    <name evidence="8" type="ORF">G2W53_001610</name>
</gene>
<keyword evidence="3 6" id="KW-0560">Oxidoreductase</keyword>
<keyword evidence="7" id="KW-0472">Membrane</keyword>
<dbReference type="Proteomes" id="UP000634136">
    <property type="component" value="Unassembled WGS sequence"/>
</dbReference>
<sequence length="525" mass="59918">MEYYNTILLLLLIFLFPYLYFLLIPNLFKLRDPNNAIKTTPPSPYPYPIIGNILQLIGQNPHQKLDQISKTYGPLMSLKLGSLTTIVISSPEIAKEALTKNDLVFSSREVPDIMTALGHHEASLVWLPVSDRWKALRKLCFSNIFSPQKLDSTKVLHRTKAQQLLNYVNSRCENGLSVDIGRAAFTTVINSLSYLFFSVDFARYDDNDNDNNVITSDFKEIIEEIMVESGKVNVSDFFPILRFLDPQGVRRRGEDFIRRLMGIFEGIIDERMRLRGNNLRVDNNNNGGGDGDLLDSFLDMMEEKDYVELSRNDFLHLLVDLFVAGTDTTTNTIEWAMAELIRQPKIMAKVREELQEVLGKDGIRKPQESLDFTTNLPYLNAIVKETFRLHPPVPLLHHKSNSKAELCGFIVPKDTQVLVNLWAMGRNTSHWGDDADWFVPERFIGSKIDIKGHDFKLMPFGAGRRMCPGLPLAHRSVHFILASLLHGFDWKVEDGQNHGDLDMREKYGLAIRRCQPLRAIPIKGN</sequence>
<evidence type="ECO:0000256" key="7">
    <source>
        <dbReference type="SAM" id="Phobius"/>
    </source>
</evidence>
<keyword evidence="6" id="KW-0503">Monooxygenase</keyword>
<keyword evidence="7" id="KW-1133">Transmembrane helix</keyword>
<dbReference type="PRINTS" id="PR00463">
    <property type="entry name" value="EP450I"/>
</dbReference>
<dbReference type="GO" id="GO:0005506">
    <property type="term" value="F:iron ion binding"/>
    <property type="evidence" value="ECO:0007669"/>
    <property type="project" value="InterPro"/>
</dbReference>
<dbReference type="InterPro" id="IPR036396">
    <property type="entry name" value="Cyt_P450_sf"/>
</dbReference>
<dbReference type="Pfam" id="PF00067">
    <property type="entry name" value="p450"/>
    <property type="match status" value="1"/>
</dbReference>
<evidence type="ECO:0000256" key="1">
    <source>
        <dbReference type="ARBA" id="ARBA00010617"/>
    </source>
</evidence>
<feature type="binding site" description="axial binding residue" evidence="5">
    <location>
        <position position="467"/>
    </location>
    <ligand>
        <name>heme</name>
        <dbReference type="ChEBI" id="CHEBI:30413"/>
    </ligand>
    <ligandPart>
        <name>Fe</name>
        <dbReference type="ChEBI" id="CHEBI:18248"/>
    </ligandPart>
</feature>
<keyword evidence="9" id="KW-1185">Reference proteome</keyword>
<name>A0A834XFV6_9FABA</name>
<protein>
    <submittedName>
        <fullName evidence="8">Geraniol 8-hydroxylase-like</fullName>
    </submittedName>
</protein>
<comment type="similarity">
    <text evidence="1 6">Belongs to the cytochrome P450 family.</text>
</comment>
<keyword evidence="4 5" id="KW-0408">Iron</keyword>
<evidence type="ECO:0000256" key="2">
    <source>
        <dbReference type="ARBA" id="ARBA00022723"/>
    </source>
</evidence>
<evidence type="ECO:0000256" key="3">
    <source>
        <dbReference type="ARBA" id="ARBA00023002"/>
    </source>
</evidence>
<dbReference type="GO" id="GO:0004497">
    <property type="term" value="F:monooxygenase activity"/>
    <property type="evidence" value="ECO:0007669"/>
    <property type="project" value="UniProtKB-KW"/>
</dbReference>
<evidence type="ECO:0000313" key="9">
    <source>
        <dbReference type="Proteomes" id="UP000634136"/>
    </source>
</evidence>
<keyword evidence="2 5" id="KW-0479">Metal-binding</keyword>
<evidence type="ECO:0000256" key="6">
    <source>
        <dbReference type="RuleBase" id="RU000461"/>
    </source>
</evidence>
<dbReference type="GO" id="GO:0020037">
    <property type="term" value="F:heme binding"/>
    <property type="evidence" value="ECO:0007669"/>
    <property type="project" value="InterPro"/>
</dbReference>
<dbReference type="InterPro" id="IPR001128">
    <property type="entry name" value="Cyt_P450"/>
</dbReference>
<keyword evidence="5 6" id="KW-0349">Heme</keyword>
<feature type="transmembrane region" description="Helical" evidence="7">
    <location>
        <begin position="6"/>
        <end position="28"/>
    </location>
</feature>
<evidence type="ECO:0000313" key="8">
    <source>
        <dbReference type="EMBL" id="KAF7844705.1"/>
    </source>
</evidence>
<reference evidence="8" key="1">
    <citation type="submission" date="2020-09" db="EMBL/GenBank/DDBJ databases">
        <title>Genome-Enabled Discovery of Anthraquinone Biosynthesis in Senna tora.</title>
        <authorList>
            <person name="Kang S.-H."/>
            <person name="Pandey R.P."/>
            <person name="Lee C.-M."/>
            <person name="Sim J.-S."/>
            <person name="Jeong J.-T."/>
            <person name="Choi B.-S."/>
            <person name="Jung M."/>
            <person name="Ginzburg D."/>
            <person name="Zhao K."/>
            <person name="Won S.Y."/>
            <person name="Oh T.-J."/>
            <person name="Yu Y."/>
            <person name="Kim N.-H."/>
            <person name="Lee O.R."/>
            <person name="Lee T.-H."/>
            <person name="Bashyal P."/>
            <person name="Kim T.-S."/>
            <person name="Lee W.-H."/>
            <person name="Kawkins C."/>
            <person name="Kim C.-K."/>
            <person name="Kim J.S."/>
            <person name="Ahn B.O."/>
            <person name="Rhee S.Y."/>
            <person name="Sohng J.K."/>
        </authorList>
    </citation>
    <scope>NUCLEOTIDE SEQUENCE</scope>
    <source>
        <tissue evidence="8">Leaf</tissue>
    </source>
</reference>
<organism evidence="8 9">
    <name type="scientific">Senna tora</name>
    <dbReference type="NCBI Taxonomy" id="362788"/>
    <lineage>
        <taxon>Eukaryota</taxon>
        <taxon>Viridiplantae</taxon>
        <taxon>Streptophyta</taxon>
        <taxon>Embryophyta</taxon>
        <taxon>Tracheophyta</taxon>
        <taxon>Spermatophyta</taxon>
        <taxon>Magnoliopsida</taxon>
        <taxon>eudicotyledons</taxon>
        <taxon>Gunneridae</taxon>
        <taxon>Pentapetalae</taxon>
        <taxon>rosids</taxon>
        <taxon>fabids</taxon>
        <taxon>Fabales</taxon>
        <taxon>Fabaceae</taxon>
        <taxon>Caesalpinioideae</taxon>
        <taxon>Cassia clade</taxon>
        <taxon>Senna</taxon>
    </lineage>
</organism>
<dbReference type="EMBL" id="JAAIUW010000001">
    <property type="protein sequence ID" value="KAF7844705.1"/>
    <property type="molecule type" value="Genomic_DNA"/>
</dbReference>
<comment type="cofactor">
    <cofactor evidence="5">
        <name>heme</name>
        <dbReference type="ChEBI" id="CHEBI:30413"/>
    </cofactor>
</comment>
<dbReference type="InterPro" id="IPR002401">
    <property type="entry name" value="Cyt_P450_E_grp-I"/>
</dbReference>
<accession>A0A834XFV6</accession>
<dbReference type="PROSITE" id="PS00086">
    <property type="entry name" value="CYTOCHROME_P450"/>
    <property type="match status" value="1"/>
</dbReference>
<proteinExistence type="inferred from homology"/>